<dbReference type="Pfam" id="PF03740">
    <property type="entry name" value="PdxJ"/>
    <property type="match status" value="1"/>
</dbReference>
<dbReference type="NCBIfam" id="NF003625">
    <property type="entry name" value="PRK05265.1-3"/>
    <property type="match status" value="1"/>
</dbReference>
<keyword evidence="7" id="KW-1185">Reference proteome</keyword>
<dbReference type="InterPro" id="IPR036130">
    <property type="entry name" value="Pyridoxine-5'_phos_synth"/>
</dbReference>
<dbReference type="GO" id="GO:0033856">
    <property type="term" value="F:pyridoxine 5'-phosphate synthase activity"/>
    <property type="evidence" value="ECO:0007669"/>
    <property type="project" value="UniProtKB-UniRule"/>
</dbReference>
<comment type="pathway">
    <text evidence="4">Cofactor biosynthesis; pyridoxine 5'-phosphate biosynthesis; pyridoxine 5'-phosphate from D-erythrose 4-phosphate: step 5/5.</text>
</comment>
<evidence type="ECO:0000256" key="1">
    <source>
        <dbReference type="ARBA" id="ARBA00022490"/>
    </source>
</evidence>
<proteinExistence type="inferred from homology"/>
<dbReference type="PANTHER" id="PTHR30456:SF0">
    <property type="entry name" value="PYRIDOXINE 5'-PHOSPHATE SYNTHASE"/>
    <property type="match status" value="1"/>
</dbReference>
<comment type="subunit">
    <text evidence="4">Homooctamer; tetramer of dimers.</text>
</comment>
<evidence type="ECO:0000256" key="3">
    <source>
        <dbReference type="ARBA" id="ARBA00023096"/>
    </source>
</evidence>
<sequence length="239" mass="26036">MPTLGVNIDHIATIRQARRTVEPDPVAGAVLAELAGADGITVHLREDRRHIQDRDVRLLRQTVRTHLNLEMAATDEMVAIALDIKPDYITLVPERREEITTEGGLDIAGQIPRMTDVVTSLQEAGIPVSLFINANTEQITASAQVGAKFIELHTGCYAEAKGEDQARELGILAQGCQRALEAGLRVNAGHGLTYWNVYPVAALEGMEELNIGHTIISRAVLVGLERAVREMKQAILGQL</sequence>
<feature type="active site" description="Proton acceptor" evidence="4">
    <location>
        <position position="43"/>
    </location>
</feature>
<dbReference type="HAMAP" id="MF_00279">
    <property type="entry name" value="PdxJ"/>
    <property type="match status" value="1"/>
</dbReference>
<dbReference type="RefSeq" id="WP_083620681.1">
    <property type="nucleotide sequence ID" value="NZ_LR735015.1"/>
</dbReference>
<name>A0A7Z9BTS0_9CYAN</name>
<dbReference type="NCBIfam" id="TIGR00559">
    <property type="entry name" value="pdxJ"/>
    <property type="match status" value="1"/>
</dbReference>
<reference evidence="6" key="1">
    <citation type="submission" date="2019-10" db="EMBL/GenBank/DDBJ databases">
        <authorList>
            <consortium name="Genoscope - CEA"/>
            <person name="William W."/>
        </authorList>
    </citation>
    <scope>NUCLEOTIDE SEQUENCE [LARGE SCALE GENOMIC DNA]</scope>
    <source>
        <strain evidence="6">BBR_PRJEB10994</strain>
    </source>
</reference>
<feature type="binding site" evidence="4">
    <location>
        <position position="100"/>
    </location>
    <ligand>
        <name>1-deoxy-D-xylulose 5-phosphate</name>
        <dbReference type="ChEBI" id="CHEBI:57792"/>
    </ligand>
</feature>
<dbReference type="InterPro" id="IPR013785">
    <property type="entry name" value="Aldolase_TIM"/>
</dbReference>
<gene>
    <name evidence="4 6" type="primary">pdxJ</name>
    <name evidence="6" type="ORF">PL9631_660116</name>
</gene>
<dbReference type="NCBIfam" id="NF003623">
    <property type="entry name" value="PRK05265.1-1"/>
    <property type="match status" value="1"/>
</dbReference>
<feature type="binding site" evidence="4">
    <location>
        <position position="18"/>
    </location>
    <ligand>
        <name>3-amino-2-oxopropyl phosphate</name>
        <dbReference type="ChEBI" id="CHEBI:57279"/>
    </ligand>
</feature>
<keyword evidence="3 4" id="KW-0664">Pyridoxine biosynthesis</keyword>
<feature type="binding site" evidence="4">
    <location>
        <position position="191"/>
    </location>
    <ligand>
        <name>3-amino-2-oxopropyl phosphate</name>
        <dbReference type="ChEBI" id="CHEBI:57279"/>
    </ligand>
</feature>
<dbReference type="Proteomes" id="UP000182190">
    <property type="component" value="Unassembled WGS sequence"/>
</dbReference>
<dbReference type="EC" id="2.6.99.2" evidence="4 5"/>
<dbReference type="Gene3D" id="3.20.20.70">
    <property type="entry name" value="Aldolase class I"/>
    <property type="match status" value="1"/>
</dbReference>
<dbReference type="GO" id="GO:0005829">
    <property type="term" value="C:cytosol"/>
    <property type="evidence" value="ECO:0007669"/>
    <property type="project" value="TreeGrafter"/>
</dbReference>
<feature type="active site" description="Proton donor" evidence="4">
    <location>
        <position position="190"/>
    </location>
</feature>
<feature type="binding site" evidence="4">
    <location>
        <position position="45"/>
    </location>
    <ligand>
        <name>1-deoxy-D-xylulose 5-phosphate</name>
        <dbReference type="ChEBI" id="CHEBI:57792"/>
    </ligand>
</feature>
<dbReference type="NCBIfam" id="NF003627">
    <property type="entry name" value="PRK05265.1-5"/>
    <property type="match status" value="1"/>
</dbReference>
<evidence type="ECO:0000256" key="5">
    <source>
        <dbReference type="NCBIfam" id="TIGR00559"/>
    </source>
</evidence>
<dbReference type="CDD" id="cd00003">
    <property type="entry name" value="PNPsynthase"/>
    <property type="match status" value="1"/>
</dbReference>
<dbReference type="PANTHER" id="PTHR30456">
    <property type="entry name" value="PYRIDOXINE 5'-PHOSPHATE SYNTHASE"/>
    <property type="match status" value="1"/>
</dbReference>
<feature type="binding site" evidence="4">
    <location>
        <position position="7"/>
    </location>
    <ligand>
        <name>3-amino-2-oxopropyl phosphate</name>
        <dbReference type="ChEBI" id="CHEBI:57279"/>
    </ligand>
</feature>
<evidence type="ECO:0000313" key="7">
    <source>
        <dbReference type="Proteomes" id="UP000182190"/>
    </source>
</evidence>
<feature type="active site" description="Proton acceptor" evidence="4">
    <location>
        <position position="70"/>
    </location>
</feature>
<dbReference type="SUPFAM" id="SSF63892">
    <property type="entry name" value="Pyridoxine 5'-phosphate synthase"/>
    <property type="match status" value="1"/>
</dbReference>
<feature type="binding site" evidence="4">
    <location>
        <begin position="9"/>
        <end position="10"/>
    </location>
    <ligand>
        <name>1-deoxy-D-xylulose 5-phosphate</name>
        <dbReference type="ChEBI" id="CHEBI:57792"/>
    </ligand>
</feature>
<comment type="subcellular location">
    <subcellularLocation>
        <location evidence="4">Cytoplasm</location>
    </subcellularLocation>
</comment>
<keyword evidence="1 4" id="KW-0963">Cytoplasm</keyword>
<evidence type="ECO:0000256" key="2">
    <source>
        <dbReference type="ARBA" id="ARBA00022679"/>
    </source>
</evidence>
<comment type="similarity">
    <text evidence="4">Belongs to the PNP synthase family.</text>
</comment>
<feature type="binding site" evidence="4">
    <location>
        <begin position="212"/>
        <end position="213"/>
    </location>
    <ligand>
        <name>3-amino-2-oxopropyl phosphate</name>
        <dbReference type="ChEBI" id="CHEBI:57279"/>
    </ligand>
</feature>
<comment type="catalytic activity">
    <reaction evidence="4">
        <text>3-amino-2-oxopropyl phosphate + 1-deoxy-D-xylulose 5-phosphate = pyridoxine 5'-phosphate + phosphate + 2 H2O + H(+)</text>
        <dbReference type="Rhea" id="RHEA:15265"/>
        <dbReference type="ChEBI" id="CHEBI:15377"/>
        <dbReference type="ChEBI" id="CHEBI:15378"/>
        <dbReference type="ChEBI" id="CHEBI:43474"/>
        <dbReference type="ChEBI" id="CHEBI:57279"/>
        <dbReference type="ChEBI" id="CHEBI:57792"/>
        <dbReference type="ChEBI" id="CHEBI:58589"/>
        <dbReference type="EC" id="2.6.99.2"/>
    </reaction>
</comment>
<dbReference type="GO" id="GO:0008615">
    <property type="term" value="P:pyridoxine biosynthetic process"/>
    <property type="evidence" value="ECO:0007669"/>
    <property type="project" value="UniProtKB-UniRule"/>
</dbReference>
<dbReference type="EMBL" id="CZCS02000208">
    <property type="protein sequence ID" value="VXD22575.1"/>
    <property type="molecule type" value="Genomic_DNA"/>
</dbReference>
<evidence type="ECO:0000313" key="6">
    <source>
        <dbReference type="EMBL" id="VXD22575.1"/>
    </source>
</evidence>
<evidence type="ECO:0000256" key="4">
    <source>
        <dbReference type="HAMAP-Rule" id="MF_00279"/>
    </source>
</evidence>
<accession>A0A7Z9BTS0</accession>
<feature type="binding site" evidence="4">
    <location>
        <position position="50"/>
    </location>
    <ligand>
        <name>1-deoxy-D-xylulose 5-phosphate</name>
        <dbReference type="ChEBI" id="CHEBI:57792"/>
    </ligand>
</feature>
<organism evidence="6 7">
    <name type="scientific">Planktothrix paucivesiculata PCC 9631</name>
    <dbReference type="NCBI Taxonomy" id="671071"/>
    <lineage>
        <taxon>Bacteria</taxon>
        <taxon>Bacillati</taxon>
        <taxon>Cyanobacteriota</taxon>
        <taxon>Cyanophyceae</taxon>
        <taxon>Oscillatoriophycideae</taxon>
        <taxon>Oscillatoriales</taxon>
        <taxon>Microcoleaceae</taxon>
        <taxon>Planktothrix</taxon>
    </lineage>
</organism>
<feature type="site" description="Transition state stabilizer" evidence="4">
    <location>
        <position position="151"/>
    </location>
</feature>
<dbReference type="InterPro" id="IPR004569">
    <property type="entry name" value="PyrdxlP_synth_PdxJ"/>
</dbReference>
<dbReference type="FunFam" id="3.20.20.70:FF:000042">
    <property type="entry name" value="Pyridoxine 5'-phosphate synthase"/>
    <property type="match status" value="1"/>
</dbReference>
<protein>
    <recommendedName>
        <fullName evidence="4 5">Pyridoxine 5'-phosphate synthase</fullName>
        <shortName evidence="4">PNP synthase</shortName>
        <ecNumber evidence="4 5">2.6.99.2</ecNumber>
    </recommendedName>
</protein>
<comment type="function">
    <text evidence="4">Catalyzes the complicated ring closure reaction between the two acyclic compounds 1-deoxy-D-xylulose-5-phosphate (DXP) and 3-amino-2-oxopropyl phosphate (1-amino-acetone-3-phosphate or AAP) to form pyridoxine 5'-phosphate (PNP) and inorganic phosphate.</text>
</comment>
<dbReference type="UniPathway" id="UPA00244">
    <property type="reaction ID" value="UER00313"/>
</dbReference>
<dbReference type="OrthoDB" id="9806590at2"/>
<dbReference type="AlphaFoldDB" id="A0A7Z9BTS0"/>
<comment type="caution">
    <text evidence="6">The sequence shown here is derived from an EMBL/GenBank/DDBJ whole genome shotgun (WGS) entry which is preliminary data.</text>
</comment>
<keyword evidence="2 4" id="KW-0808">Transferase</keyword>